<keyword evidence="8" id="KW-1185">Reference proteome</keyword>
<dbReference type="GeneID" id="96902888"/>
<name>G0VCU5_NAUCA</name>
<reference evidence="7 8" key="1">
    <citation type="journal article" date="2011" name="Proc. Natl. Acad. Sci. U.S.A.">
        <title>Evolutionary erosion of yeast sex chromosomes by mating-type switching accidents.</title>
        <authorList>
            <person name="Gordon J.L."/>
            <person name="Armisen D."/>
            <person name="Proux-Wera E."/>
            <person name="Oheigeartaigh S.S."/>
            <person name="Byrne K.P."/>
            <person name="Wolfe K.H."/>
        </authorList>
    </citation>
    <scope>NUCLEOTIDE SEQUENCE [LARGE SCALE GENOMIC DNA]</scope>
    <source>
        <strain evidence="8">ATCC 76901 / BCRC 22586 / CBS 4309 / NBRC 1992 / NRRL Y-12630</strain>
    </source>
</reference>
<comment type="cofactor">
    <cofactor evidence="5">
        <name>FAD</name>
        <dbReference type="ChEBI" id="CHEBI:57692"/>
    </cofactor>
</comment>
<dbReference type="InterPro" id="IPR029041">
    <property type="entry name" value="FAD-linked_oxidoreductase-like"/>
</dbReference>
<keyword evidence="5" id="KW-0285">Flavoprotein</keyword>
<keyword evidence="5" id="KW-0274">FAD</keyword>
<protein>
    <recommendedName>
        <fullName evidence="2 5">Proline dehydrogenase</fullName>
        <ecNumber evidence="2 5">1.5.5.2</ecNumber>
    </recommendedName>
</protein>
<evidence type="ECO:0000256" key="2">
    <source>
        <dbReference type="ARBA" id="ARBA00012695"/>
    </source>
</evidence>
<reference key="2">
    <citation type="submission" date="2011-08" db="EMBL/GenBank/DDBJ databases">
        <title>Genome sequence of Naumovozyma castellii.</title>
        <authorList>
            <person name="Gordon J.L."/>
            <person name="Armisen D."/>
            <person name="Proux-Wera E."/>
            <person name="OhEigeartaigh S.S."/>
            <person name="Byrne K.P."/>
            <person name="Wolfe K.H."/>
        </authorList>
    </citation>
    <scope>NUCLEOTIDE SEQUENCE</scope>
    <source>
        <strain>Type strain:CBS 4309</strain>
    </source>
</reference>
<keyword evidence="3 5" id="KW-0560">Oxidoreductase</keyword>
<dbReference type="OMA" id="IIKYVPW"/>
<dbReference type="InterPro" id="IPR015659">
    <property type="entry name" value="Proline_oxidase"/>
</dbReference>
<accession>G0VCU5</accession>
<keyword evidence="4 5" id="KW-0642">Proline metabolism</keyword>
<comment type="catalytic activity">
    <reaction evidence="5">
        <text>L-proline + a quinone = (S)-1-pyrroline-5-carboxylate + a quinol + H(+)</text>
        <dbReference type="Rhea" id="RHEA:23784"/>
        <dbReference type="ChEBI" id="CHEBI:15378"/>
        <dbReference type="ChEBI" id="CHEBI:17388"/>
        <dbReference type="ChEBI" id="CHEBI:24646"/>
        <dbReference type="ChEBI" id="CHEBI:60039"/>
        <dbReference type="ChEBI" id="CHEBI:132124"/>
        <dbReference type="EC" id="1.5.5.2"/>
    </reaction>
</comment>
<dbReference type="Gene3D" id="3.20.20.220">
    <property type="match status" value="1"/>
</dbReference>
<evidence type="ECO:0000256" key="4">
    <source>
        <dbReference type="ARBA" id="ARBA00023062"/>
    </source>
</evidence>
<evidence type="ECO:0000256" key="5">
    <source>
        <dbReference type="RuleBase" id="RU364054"/>
    </source>
</evidence>
<evidence type="ECO:0000256" key="1">
    <source>
        <dbReference type="ARBA" id="ARBA00005869"/>
    </source>
</evidence>
<dbReference type="GO" id="GO:0005739">
    <property type="term" value="C:mitochondrion"/>
    <property type="evidence" value="ECO:0007669"/>
    <property type="project" value="EnsemblFungi"/>
</dbReference>
<dbReference type="EMBL" id="HE576754">
    <property type="protein sequence ID" value="CCC69306.1"/>
    <property type="molecule type" value="Genomic_DNA"/>
</dbReference>
<dbReference type="FunCoup" id="G0VCU5">
    <property type="interactions" value="95"/>
</dbReference>
<evidence type="ECO:0000313" key="7">
    <source>
        <dbReference type="EMBL" id="CCC69306.1"/>
    </source>
</evidence>
<dbReference type="EC" id="1.5.5.2" evidence="2 5"/>
<comment type="similarity">
    <text evidence="1 5">Belongs to the proline oxidase family.</text>
</comment>
<dbReference type="PANTHER" id="PTHR13914">
    <property type="entry name" value="PROLINE OXIDASE"/>
    <property type="match status" value="1"/>
</dbReference>
<sequence>MKSSFKSITTYRLLNNQFRLVTNNICCIPSSARTDCKINLSFSNSDYINRRFYVTESSLTPIKNYIPSADTAFAVNPDSTTTSSSASLPTTTTSPKSITTAATIAANAVITASTNEIPLADNTTNDDSKSTFLINPEDMTSSYYEQSPPDSTHYLKTLSFHELFSLGCIGIATINKQFLNLIIKLFPYIPIPLIKIFVSKLYCGGITPTEVLKCGQNLQLRGITNMMLSLTIENSEGGKQNIDINHIIQETINSIHTVLKPNLLNQIEKVDDINDIAPGYIALKPSALVDNPREVLLNFQNETDPIWVEKRTQLIENCSKINEIIFQLNNDLFKLYPERKAPFFVCTIDAEKFDLQINGVYALQRILMQKFNPVSSPLVSCIGTWQLYLRDSKQHLNEEIKLAKENGYKLGLKLVRGAYMHSELNRDSIIHSNKFDTDMNYDQIVMDIIKDLSKNGDQSIYGHLVVASHNYKSQLIATKLLKESKSLYANSNVVLGQLLGMADNVTHDLVYNHGAKNIIKYVPWGPPLETKDYLLRRLQENGDAVRADNGWPLCKAVFKTLFLL</sequence>
<dbReference type="eggNOG" id="KOG0186">
    <property type="taxonomic scope" value="Eukaryota"/>
</dbReference>
<dbReference type="GO" id="GO:0004657">
    <property type="term" value="F:proline dehydrogenase activity"/>
    <property type="evidence" value="ECO:0007669"/>
    <property type="project" value="UniProtKB-EC"/>
</dbReference>
<dbReference type="STRING" id="1064592.G0VCU5"/>
<dbReference type="GO" id="GO:0071949">
    <property type="term" value="F:FAD binding"/>
    <property type="evidence" value="ECO:0007669"/>
    <property type="project" value="TreeGrafter"/>
</dbReference>
<dbReference type="OrthoDB" id="5464at2759"/>
<dbReference type="RefSeq" id="XP_003675671.1">
    <property type="nucleotide sequence ID" value="XM_003675623.1"/>
</dbReference>
<evidence type="ECO:0000313" key="8">
    <source>
        <dbReference type="Proteomes" id="UP000001640"/>
    </source>
</evidence>
<dbReference type="Proteomes" id="UP000001640">
    <property type="component" value="Chromosome 3"/>
</dbReference>
<dbReference type="Pfam" id="PF01619">
    <property type="entry name" value="Pro_dh"/>
    <property type="match status" value="1"/>
</dbReference>
<dbReference type="KEGG" id="ncs:NCAS_0C03160"/>
<organism evidence="7 8">
    <name type="scientific">Naumovozyma castellii</name>
    <name type="common">Yeast</name>
    <name type="synonym">Saccharomyces castellii</name>
    <dbReference type="NCBI Taxonomy" id="27288"/>
    <lineage>
        <taxon>Eukaryota</taxon>
        <taxon>Fungi</taxon>
        <taxon>Dikarya</taxon>
        <taxon>Ascomycota</taxon>
        <taxon>Saccharomycotina</taxon>
        <taxon>Saccharomycetes</taxon>
        <taxon>Saccharomycetales</taxon>
        <taxon>Saccharomycetaceae</taxon>
        <taxon>Naumovozyma</taxon>
    </lineage>
</organism>
<proteinExistence type="inferred from homology"/>
<evidence type="ECO:0000259" key="6">
    <source>
        <dbReference type="Pfam" id="PF01619"/>
    </source>
</evidence>
<dbReference type="AlphaFoldDB" id="G0VCU5"/>
<dbReference type="FunFam" id="3.20.20.220:FF:000017">
    <property type="entry name" value="Proline dehydrogenase"/>
    <property type="match status" value="1"/>
</dbReference>
<evidence type="ECO:0000256" key="3">
    <source>
        <dbReference type="ARBA" id="ARBA00023002"/>
    </source>
</evidence>
<dbReference type="SUPFAM" id="SSF51730">
    <property type="entry name" value="FAD-linked oxidoreductase"/>
    <property type="match status" value="1"/>
</dbReference>
<gene>
    <name evidence="7" type="primary">NCAS0C03160</name>
    <name evidence="7" type="ordered locus">NCAS_0C03160</name>
</gene>
<feature type="domain" description="Proline dehydrogenase" evidence="6">
    <location>
        <begin position="238"/>
        <end position="544"/>
    </location>
</feature>
<dbReference type="InterPro" id="IPR002872">
    <property type="entry name" value="Proline_DH_dom"/>
</dbReference>
<comment type="function">
    <text evidence="5">Converts proline to delta-1-pyrroline-5-carboxylate.</text>
</comment>
<dbReference type="HOGENOM" id="CLU_029274_0_0_1"/>
<dbReference type="GO" id="GO:0010133">
    <property type="term" value="P:L-proline catabolic process to L-glutamate"/>
    <property type="evidence" value="ECO:0007669"/>
    <property type="project" value="EnsemblFungi"/>
</dbReference>
<dbReference type="InParanoid" id="G0VCU5"/>
<dbReference type="PANTHER" id="PTHR13914:SF0">
    <property type="entry name" value="PROLINE DEHYDROGENASE 1, MITOCHONDRIAL"/>
    <property type="match status" value="1"/>
</dbReference>